<protein>
    <recommendedName>
        <fullName evidence="3">F-box domain-containing protein</fullName>
    </recommendedName>
</protein>
<dbReference type="SUPFAM" id="SSF52047">
    <property type="entry name" value="RNI-like"/>
    <property type="match status" value="1"/>
</dbReference>
<evidence type="ECO:0000313" key="1">
    <source>
        <dbReference type="EMBL" id="TFK90452.1"/>
    </source>
</evidence>
<accession>A0A5C3PMB9</accession>
<evidence type="ECO:0000313" key="2">
    <source>
        <dbReference type="Proteomes" id="UP000308197"/>
    </source>
</evidence>
<reference evidence="1 2" key="1">
    <citation type="journal article" date="2019" name="Nat. Ecol. Evol.">
        <title>Megaphylogeny resolves global patterns of mushroom evolution.</title>
        <authorList>
            <person name="Varga T."/>
            <person name="Krizsan K."/>
            <person name="Foldi C."/>
            <person name="Dima B."/>
            <person name="Sanchez-Garcia M."/>
            <person name="Sanchez-Ramirez S."/>
            <person name="Szollosi G.J."/>
            <person name="Szarkandi J.G."/>
            <person name="Papp V."/>
            <person name="Albert L."/>
            <person name="Andreopoulos W."/>
            <person name="Angelini C."/>
            <person name="Antonin V."/>
            <person name="Barry K.W."/>
            <person name="Bougher N.L."/>
            <person name="Buchanan P."/>
            <person name="Buyck B."/>
            <person name="Bense V."/>
            <person name="Catcheside P."/>
            <person name="Chovatia M."/>
            <person name="Cooper J."/>
            <person name="Damon W."/>
            <person name="Desjardin D."/>
            <person name="Finy P."/>
            <person name="Geml J."/>
            <person name="Haridas S."/>
            <person name="Hughes K."/>
            <person name="Justo A."/>
            <person name="Karasinski D."/>
            <person name="Kautmanova I."/>
            <person name="Kiss B."/>
            <person name="Kocsube S."/>
            <person name="Kotiranta H."/>
            <person name="LaButti K.M."/>
            <person name="Lechner B.E."/>
            <person name="Liimatainen K."/>
            <person name="Lipzen A."/>
            <person name="Lukacs Z."/>
            <person name="Mihaltcheva S."/>
            <person name="Morgado L.N."/>
            <person name="Niskanen T."/>
            <person name="Noordeloos M.E."/>
            <person name="Ohm R.A."/>
            <person name="Ortiz-Santana B."/>
            <person name="Ovrebo C."/>
            <person name="Racz N."/>
            <person name="Riley R."/>
            <person name="Savchenko A."/>
            <person name="Shiryaev A."/>
            <person name="Soop K."/>
            <person name="Spirin V."/>
            <person name="Szebenyi C."/>
            <person name="Tomsovsky M."/>
            <person name="Tulloss R.E."/>
            <person name="Uehling J."/>
            <person name="Grigoriev I.V."/>
            <person name="Vagvolgyi C."/>
            <person name="Papp T."/>
            <person name="Martin F.M."/>
            <person name="Miettinen O."/>
            <person name="Hibbett D.S."/>
            <person name="Nagy L.G."/>
        </authorList>
    </citation>
    <scope>NUCLEOTIDE SEQUENCE [LARGE SCALE GENOMIC DNA]</scope>
    <source>
        <strain evidence="1 2">HHB13444</strain>
    </source>
</reference>
<evidence type="ECO:0008006" key="3">
    <source>
        <dbReference type="Google" id="ProtNLM"/>
    </source>
</evidence>
<dbReference type="AlphaFoldDB" id="A0A5C3PMB9"/>
<dbReference type="EMBL" id="ML211045">
    <property type="protein sequence ID" value="TFK90452.1"/>
    <property type="molecule type" value="Genomic_DNA"/>
</dbReference>
<name>A0A5C3PMB9_9APHY</name>
<proteinExistence type="predicted"/>
<keyword evidence="2" id="KW-1185">Reference proteome</keyword>
<dbReference type="Proteomes" id="UP000308197">
    <property type="component" value="Unassembled WGS sequence"/>
</dbReference>
<dbReference type="InParanoid" id="A0A5C3PMB9"/>
<organism evidence="1 2">
    <name type="scientific">Polyporus arcularius HHB13444</name>
    <dbReference type="NCBI Taxonomy" id="1314778"/>
    <lineage>
        <taxon>Eukaryota</taxon>
        <taxon>Fungi</taxon>
        <taxon>Dikarya</taxon>
        <taxon>Basidiomycota</taxon>
        <taxon>Agaricomycotina</taxon>
        <taxon>Agaricomycetes</taxon>
        <taxon>Polyporales</taxon>
        <taxon>Polyporaceae</taxon>
        <taxon>Polyporus</taxon>
    </lineage>
</organism>
<gene>
    <name evidence="1" type="ORF">K466DRAFT_596918</name>
</gene>
<sequence>MVQAPAQNQSYCLEIFPAEVWERTLDFLHDDDDALANCTLVCRDWLNTARFHLFESLSITPRTGPVSDLTTFLVEAKHIAHCVKILRIMGYNDLTVRTLACLLCAVKDMLPKLDLVVRNVEVMPSELSPDVLDLLHRESQSPRFPAISSITLWDWWMICESPDQFPILGLFDRIDKFELKYTRKRSDPLDIAPGMLGDRPVAVGPEVNEFIARHCRISPLAPIIERSFRISLTLIYLESCIFTWDDVKAIGKVLPLCTNLELLRIRLLPLGDERPFVESEDASWRDLGLYHCERLRILGLEVVIGTVDFRHRGAAEIFEANVSIIRSCRPSLSHVLLKVEPMSRSFAVDPAELVPTDLGKFRWDALDAVLSGGFDDIFLCYDCYVVPGKCQLVALDREEVPAEVLLLEAYEARFKEFLPRYLKRSHAAFHVMRAGVVYDLDTARKPGGPMTLGSTRWTKAKHVSAKKMDVYHEVNTPGVRL</sequence>